<dbReference type="EMBL" id="DS985217">
    <property type="protein sequence ID" value="EEY18157.1"/>
    <property type="molecule type" value="Genomic_DNA"/>
</dbReference>
<dbReference type="AlphaFoldDB" id="C9SGN5"/>
<dbReference type="eggNOG" id="ENOG502R6H7">
    <property type="taxonomic scope" value="Eukaryota"/>
</dbReference>
<proteinExistence type="predicted"/>
<evidence type="ECO:0000313" key="3">
    <source>
        <dbReference type="Proteomes" id="UP000008698"/>
    </source>
</evidence>
<dbReference type="Proteomes" id="UP000008698">
    <property type="component" value="Unassembled WGS sequence"/>
</dbReference>
<gene>
    <name evidence="2" type="ORF">VDBG_04266</name>
</gene>
<dbReference type="GeneID" id="9535120"/>
<dbReference type="KEGG" id="val:VDBG_04266"/>
<name>C9SGN5_VERA1</name>
<reference evidence="3" key="1">
    <citation type="journal article" date="2011" name="PLoS Pathog.">
        <title>Comparative genomics yields insights into niche adaptation of plant vascular wilt pathogens.</title>
        <authorList>
            <person name="Klosterman S.J."/>
            <person name="Subbarao K.V."/>
            <person name="Kang S."/>
            <person name="Veronese P."/>
            <person name="Gold S.E."/>
            <person name="Thomma B.P.H.J."/>
            <person name="Chen Z."/>
            <person name="Henrissat B."/>
            <person name="Lee Y.-H."/>
            <person name="Park J."/>
            <person name="Garcia-Pedrajas M.D."/>
            <person name="Barbara D.J."/>
            <person name="Anchieta A."/>
            <person name="de Jonge R."/>
            <person name="Santhanam P."/>
            <person name="Maruthachalam K."/>
            <person name="Atallah Z."/>
            <person name="Amyotte S.G."/>
            <person name="Paz Z."/>
            <person name="Inderbitzin P."/>
            <person name="Hayes R.J."/>
            <person name="Heiman D.I."/>
            <person name="Young S."/>
            <person name="Zeng Q."/>
            <person name="Engels R."/>
            <person name="Galagan J."/>
            <person name="Cuomo C.A."/>
            <person name="Dobinson K.F."/>
            <person name="Ma L.-J."/>
        </authorList>
    </citation>
    <scope>NUCLEOTIDE SEQUENCE [LARGE SCALE GENOMIC DNA]</scope>
    <source>
        <strain evidence="3">VaMs.102 / ATCC MYA-4576 / FGSC 10136</strain>
    </source>
</reference>
<accession>C9SGN5</accession>
<feature type="region of interest" description="Disordered" evidence="1">
    <location>
        <begin position="1"/>
        <end position="56"/>
    </location>
</feature>
<feature type="compositionally biased region" description="Basic residues" evidence="1">
    <location>
        <begin position="22"/>
        <end position="33"/>
    </location>
</feature>
<evidence type="ECO:0000313" key="2">
    <source>
        <dbReference type="EMBL" id="EEY18157.1"/>
    </source>
</evidence>
<protein>
    <submittedName>
        <fullName evidence="2">Predicted protein</fullName>
    </submittedName>
</protein>
<keyword evidence="3" id="KW-1185">Reference proteome</keyword>
<dbReference type="RefSeq" id="XP_003006313.1">
    <property type="nucleotide sequence ID" value="XM_003006267.1"/>
</dbReference>
<organism evidence="3">
    <name type="scientific">Verticillium alfalfae (strain VaMs.102 / ATCC MYA-4576 / FGSC 10136)</name>
    <name type="common">Verticillium wilt of alfalfa</name>
    <name type="synonym">Verticillium albo-atrum</name>
    <dbReference type="NCBI Taxonomy" id="526221"/>
    <lineage>
        <taxon>Eukaryota</taxon>
        <taxon>Fungi</taxon>
        <taxon>Dikarya</taxon>
        <taxon>Ascomycota</taxon>
        <taxon>Pezizomycotina</taxon>
        <taxon>Sordariomycetes</taxon>
        <taxon>Hypocreomycetidae</taxon>
        <taxon>Glomerellales</taxon>
        <taxon>Plectosphaerellaceae</taxon>
        <taxon>Verticillium</taxon>
    </lineage>
</organism>
<feature type="region of interest" description="Disordered" evidence="1">
    <location>
        <begin position="80"/>
        <end position="117"/>
    </location>
</feature>
<evidence type="ECO:0000256" key="1">
    <source>
        <dbReference type="SAM" id="MobiDB-lite"/>
    </source>
</evidence>
<sequence>MATTAGTTGGVCSAAQPIKAMTKPRGRTTRRRSSAAGQRSSTTQRRRWSSSCSLRPTSAASWLSRRALMSCGLMRRLTEAEKELARERPSGSVATPRRDPPGDGEGGISQVRPLARL</sequence>
<dbReference type="HOGENOM" id="CLU_2086617_0_0_1"/>
<feature type="compositionally biased region" description="Basic and acidic residues" evidence="1">
    <location>
        <begin position="80"/>
        <end position="89"/>
    </location>
</feature>
<feature type="compositionally biased region" description="Low complexity" evidence="1">
    <location>
        <begin position="34"/>
        <end position="53"/>
    </location>
</feature>